<dbReference type="SUPFAM" id="SSF56935">
    <property type="entry name" value="Porins"/>
    <property type="match status" value="1"/>
</dbReference>
<organism evidence="2 3">
    <name type="scientific">Dyadobacter jejuensis</name>
    <dbReference type="NCBI Taxonomy" id="1082580"/>
    <lineage>
        <taxon>Bacteria</taxon>
        <taxon>Pseudomonadati</taxon>
        <taxon>Bacteroidota</taxon>
        <taxon>Cytophagia</taxon>
        <taxon>Cytophagales</taxon>
        <taxon>Spirosomataceae</taxon>
        <taxon>Dyadobacter</taxon>
    </lineage>
</organism>
<proteinExistence type="predicted"/>
<keyword evidence="1" id="KW-0732">Signal</keyword>
<gene>
    <name evidence="2" type="ORF">CLV98_10569</name>
</gene>
<accession>A0A316AKW4</accession>
<dbReference type="EMBL" id="QGDT01000005">
    <property type="protein sequence ID" value="PWJ57889.1"/>
    <property type="molecule type" value="Genomic_DNA"/>
</dbReference>
<name>A0A316AKW4_9BACT</name>
<dbReference type="RefSeq" id="WP_109674514.1">
    <property type="nucleotide sequence ID" value="NZ_QGDT01000005.1"/>
</dbReference>
<dbReference type="InterPro" id="IPR053713">
    <property type="entry name" value="Bact_OM_Channel_sf"/>
</dbReference>
<dbReference type="AlphaFoldDB" id="A0A316AKW4"/>
<dbReference type="InterPro" id="IPR019619">
    <property type="entry name" value="DUF2490"/>
</dbReference>
<evidence type="ECO:0000256" key="1">
    <source>
        <dbReference type="ARBA" id="ARBA00022729"/>
    </source>
</evidence>
<comment type="caution">
    <text evidence="2">The sequence shown here is derived from an EMBL/GenBank/DDBJ whole genome shotgun (WGS) entry which is preliminary data.</text>
</comment>
<dbReference type="Gene3D" id="2.40.160.40">
    <property type="entry name" value="monomeric porin ompg"/>
    <property type="match status" value="1"/>
</dbReference>
<protein>
    <submittedName>
        <fullName evidence="2">Uncharacterized protein DUF2490</fullName>
    </submittedName>
</protein>
<dbReference type="OrthoDB" id="948488at2"/>
<evidence type="ECO:0000313" key="2">
    <source>
        <dbReference type="EMBL" id="PWJ57889.1"/>
    </source>
</evidence>
<evidence type="ECO:0000313" key="3">
    <source>
        <dbReference type="Proteomes" id="UP000245880"/>
    </source>
</evidence>
<dbReference type="Proteomes" id="UP000245880">
    <property type="component" value="Unassembled WGS sequence"/>
</dbReference>
<sequence length="226" mass="26327">MKHYKLLILLLITGMVHGQGVGLWTGATVEKKLNSRFSISASGQTRFSDNVSVLQSYLGEAGLEYKFTKYLEASVNYRYFGKRKLNDSDTDYYYRSYHRFYGNVKFDHKITDWLKFDYRFRYQHQFKDDESGLTTTGSYFRHKFEFSYKNKSSFSPYVSADVFYLIGTGFDQVRYKTGVDISLTKRNSIDLSVFQDRAIGGTGESDPLVFNIGYKLKLKENKSKKH</sequence>
<dbReference type="Pfam" id="PF10677">
    <property type="entry name" value="DUF2490"/>
    <property type="match status" value="1"/>
</dbReference>
<reference evidence="2 3" key="1">
    <citation type="submission" date="2018-03" db="EMBL/GenBank/DDBJ databases">
        <title>Genomic Encyclopedia of Archaeal and Bacterial Type Strains, Phase II (KMG-II): from individual species to whole genera.</title>
        <authorList>
            <person name="Goeker M."/>
        </authorList>
    </citation>
    <scope>NUCLEOTIDE SEQUENCE [LARGE SCALE GENOMIC DNA]</scope>
    <source>
        <strain evidence="2 3">DSM 100346</strain>
    </source>
</reference>
<keyword evidence="3" id="KW-1185">Reference proteome</keyword>